<evidence type="ECO:0000256" key="2">
    <source>
        <dbReference type="SAM" id="SignalP"/>
    </source>
</evidence>
<dbReference type="InterPro" id="IPR013783">
    <property type="entry name" value="Ig-like_fold"/>
</dbReference>
<dbReference type="InterPro" id="IPR044048">
    <property type="entry name" value="Big_12"/>
</dbReference>
<dbReference type="InterPro" id="IPR015919">
    <property type="entry name" value="Cadherin-like_sf"/>
</dbReference>
<feature type="domain" description="Dystroglycan-type cadherin-like" evidence="3">
    <location>
        <begin position="1218"/>
        <end position="1311"/>
    </location>
</feature>
<feature type="signal peptide" evidence="2">
    <location>
        <begin position="1"/>
        <end position="24"/>
    </location>
</feature>
<feature type="domain" description="Dystroglycan-type cadherin-like" evidence="3">
    <location>
        <begin position="1591"/>
        <end position="1683"/>
    </location>
</feature>
<feature type="chain" id="PRO_5019331368" description="Dystroglycan-type cadherin-like domain-containing protein" evidence="2">
    <location>
        <begin position="25"/>
        <end position="3138"/>
    </location>
</feature>
<dbReference type="OrthoDB" id="6272617at2"/>
<feature type="domain" description="Dystroglycan-type cadherin-like" evidence="3">
    <location>
        <begin position="2149"/>
        <end position="2241"/>
    </location>
</feature>
<evidence type="ECO:0000256" key="1">
    <source>
        <dbReference type="ARBA" id="ARBA00022729"/>
    </source>
</evidence>
<organism evidence="4 5">
    <name type="scientific">Shewanella maritima</name>
    <dbReference type="NCBI Taxonomy" id="2520507"/>
    <lineage>
        <taxon>Bacteria</taxon>
        <taxon>Pseudomonadati</taxon>
        <taxon>Pseudomonadota</taxon>
        <taxon>Gammaproteobacteria</taxon>
        <taxon>Alteromonadales</taxon>
        <taxon>Shewanellaceae</taxon>
        <taxon>Shewanella</taxon>
    </lineage>
</organism>
<dbReference type="GO" id="GO:0016020">
    <property type="term" value="C:membrane"/>
    <property type="evidence" value="ECO:0007669"/>
    <property type="project" value="InterPro"/>
</dbReference>
<dbReference type="InterPro" id="IPR006644">
    <property type="entry name" value="Cadg"/>
</dbReference>
<dbReference type="SMART" id="SM00736">
    <property type="entry name" value="CADG"/>
    <property type="match status" value="13"/>
</dbReference>
<dbReference type="Pfam" id="PF13517">
    <property type="entry name" value="FG-GAP_3"/>
    <property type="match status" value="2"/>
</dbReference>
<dbReference type="EMBL" id="CP036200">
    <property type="protein sequence ID" value="QBF81859.1"/>
    <property type="molecule type" value="Genomic_DNA"/>
</dbReference>
<feature type="domain" description="Dystroglycan-type cadherin-like" evidence="3">
    <location>
        <begin position="2056"/>
        <end position="2148"/>
    </location>
</feature>
<feature type="domain" description="Dystroglycan-type cadherin-like" evidence="3">
    <location>
        <begin position="2335"/>
        <end position="2427"/>
    </location>
</feature>
<dbReference type="InterPro" id="IPR057693">
    <property type="entry name" value="DUF7933"/>
</dbReference>
<dbReference type="InterPro" id="IPR013517">
    <property type="entry name" value="FG-GAP"/>
</dbReference>
<keyword evidence="5" id="KW-1185">Reference proteome</keyword>
<dbReference type="Pfam" id="PF19078">
    <property type="entry name" value="Big_12"/>
    <property type="match status" value="2"/>
</dbReference>
<reference evidence="4 5" key="1">
    <citation type="submission" date="2019-02" db="EMBL/GenBank/DDBJ databases">
        <title>Shewanella sp. D4-2 isolated from Dokdo Island.</title>
        <authorList>
            <person name="Baek K."/>
        </authorList>
    </citation>
    <scope>NUCLEOTIDE SEQUENCE [LARGE SCALE GENOMIC DNA]</scope>
    <source>
        <strain evidence="4 5">D4-2</strain>
    </source>
</reference>
<dbReference type="KEGG" id="smai:EXU30_03460"/>
<dbReference type="SUPFAM" id="SSF49313">
    <property type="entry name" value="Cadherin-like"/>
    <property type="match status" value="14"/>
</dbReference>
<evidence type="ECO:0000259" key="3">
    <source>
        <dbReference type="SMART" id="SM00736"/>
    </source>
</evidence>
<dbReference type="Pfam" id="PF25564">
    <property type="entry name" value="DUF7933"/>
    <property type="match status" value="2"/>
</dbReference>
<accession>A0A411PE69</accession>
<dbReference type="SUPFAM" id="SSF69318">
    <property type="entry name" value="Integrin alpha N-terminal domain"/>
    <property type="match status" value="2"/>
</dbReference>
<proteinExistence type="predicted"/>
<dbReference type="Gene3D" id="2.60.40.10">
    <property type="entry name" value="Immunoglobulins"/>
    <property type="match status" value="14"/>
</dbReference>
<dbReference type="FunFam" id="2.60.40.10:FF:002543">
    <property type="match status" value="12"/>
</dbReference>
<dbReference type="RefSeq" id="WP_130597833.1">
    <property type="nucleotide sequence ID" value="NZ_CP036200.1"/>
</dbReference>
<feature type="domain" description="Dystroglycan-type cadherin-like" evidence="3">
    <location>
        <begin position="1777"/>
        <end position="1869"/>
    </location>
</feature>
<dbReference type="PANTHER" id="PTHR34677">
    <property type="match status" value="1"/>
</dbReference>
<evidence type="ECO:0000313" key="5">
    <source>
        <dbReference type="Proteomes" id="UP000291106"/>
    </source>
</evidence>
<dbReference type="GO" id="GO:0005509">
    <property type="term" value="F:calcium ion binding"/>
    <property type="evidence" value="ECO:0007669"/>
    <property type="project" value="InterPro"/>
</dbReference>
<evidence type="ECO:0000313" key="4">
    <source>
        <dbReference type="EMBL" id="QBF81859.1"/>
    </source>
</evidence>
<dbReference type="Proteomes" id="UP000291106">
    <property type="component" value="Chromosome"/>
</dbReference>
<feature type="domain" description="Dystroglycan-type cadherin-like" evidence="3">
    <location>
        <begin position="1684"/>
        <end position="1776"/>
    </location>
</feature>
<feature type="domain" description="Dystroglycan-type cadherin-like" evidence="3">
    <location>
        <begin position="1498"/>
        <end position="1590"/>
    </location>
</feature>
<gene>
    <name evidence="4" type="ORF">EXU30_03460</name>
</gene>
<feature type="domain" description="Dystroglycan-type cadherin-like" evidence="3">
    <location>
        <begin position="1405"/>
        <end position="1497"/>
    </location>
</feature>
<dbReference type="InterPro" id="IPR028994">
    <property type="entry name" value="Integrin_alpha_N"/>
</dbReference>
<name>A0A411PE69_9GAMM</name>
<keyword evidence="1 2" id="KW-0732">Signal</keyword>
<sequence length="3138" mass="321680">MLFKYPLYFLTFIVNLLVVASAYAAGTDLVVSGSFSSTSVSSGNNSTLTYTLTNNSVDTNATAIQFDISLPSGLTISDPVGASISCLTGTHNLSAGANSASFSGFELNFGQTCEVSFSITAQSATPQSFNVATSGFQSSLGAATDISTSLAVTTDTVSASLSFVESQIPFQETANLELIFTNNSAGFAYGLTGSVTLPAGLTFEEDISQSNCGAYLTVTKTGDDTVNLSSFNLNNQIVAFVNGLNDQCIVSMPVTGNLPGDYEVATGDLSYTGTSVKIGQAATSLTVDSIGFVNAKFNPKLVQPGDTTSLDIEITNFDRSNQANSIVFVSDFDATLSGLIATGLPINDVCGAGSTITGSGSASLNAGSLDGGQKCSFSIPVTVPGNASNGTYNHVISSISSSLQAYPDTSSNLIVTNAPTVTMDIVETNIAAGEQITLRYTVTNIDSVNAATGISFDTFIGSPSVATITTLPGNNYCQSTGASSVISPSTDLFAASYSAMDLAAGQSCTFDLLVTLNADANAGQQMFYSESVSATINSNLVTGLDVSASAIFDINTAPTVSLSLNDTTLLPGDSANLIVKLDHSANNSLAADNIGLSIDLDSAFTGLVATGLPLADMCGSGSSLTGTSIVSLSSASLAAGESCEFSIPVQLPADQVGAVTVTSSNVSALLGAKTITSLASSTSFSVSGLAFTKSISPTSLRLDNASKTVDVTYLITNQAGAGDATAGFLVDNISSFISGAQVTSAALSGFCGAGSTTSGTSTLIATGIEVAEGGQCSFSVQVTIPGSTVAATYNSGLSNFTATVNSASQTVTSNAFSLSVEKLTVSLDIDVTSPTSESLVNLSIAFSSPVSGFNASDITLVNATKGAFTGADANYTLEVIPTLDGDVTIQLPAGMALDVADASISNEAASDLVFNYQSVAPAPTPSIAIGSPSALLTSSQNVSYSVQYTDVEQVNLLASDITLNTTGTANASIAIVNGDSSNPTVELSGFTGDGTLGVSIAEGTARYSVNLAPSAGPSSVFAVDTRKPNVAISATNNQSSSFTMSIVFDENVTGLELSDINVTNGSVSNLVALDAKNYQVTVEAAGEVQISLSIGSDSVVDQAGNGNTASILLQVDYDDVQPDVVIGGPSGVVLGAFTSTIAFSEAVTGFTLSDIAATNASLSNFTSINSASYSVLVTPLTQNQVSLDIASNVATDSFSNSNTAATTYSVIYDINDAPVISGTPATSVNEDSAYSFTPSASDDDVSDTLTFSIANKPSWAAFNTANGQLSGTPTNADVGTTAGIIISVSDGTVTTSLSAFSLTVTNTNDAPAISGSPATSVNEDSAYSFTPSASDDDVSDTLTFSIANKPSWAAFNTANGQLSGTPTNADVGTSAGIVISVNDGTVTTSLSAFSLTVTNTNDAPVISGTPATSVNEDSAYSFTPSASDDDVSDTLTFSIANKPSWAAFNTANGQLSGTPTNADVGTTAGIIISVSDGTVTTSLSAFSLTVTNTNDAPAISGSPATSVNEDSAYSFTPSASDDDVSDTLTFSIANKPSWAAFNTANGQLSGTPTNADVGTSAGIVISVNDGTVTTSLSAFSLTVTNTNDAPVISGTPATSVNEDSAYSFTPSASDDDVSDTLTFSIANKPNWAAFNTANGQLSGTPTNADVGTSAGIVISVNDGTVTTSLSAFSLTVTNTNDAPVISGSPATSVNEDSAYSFTPSASDDDVSDTLTFSIANKPSWAAFNTANGQLSGTPTNADVGTTAGIIISVSDGTVTTSLSAFSLTVTNTNDAPAISGSPATSVNEDSAYSFTPSASDDDVSDTLTFSIANKPSWATFNTANGQLSGTPTNADVGTTAGIIISVSDGTVTTSLSAFSLTVTNTNDAPVISGTPATSVNEDSAYSFTPSASDDDVSDTLTFSIANKPSWATFNTVNGQLSGTPTNADVGTTAGIVISVNDGTVTSSLSAFSLTVTNTNDAPVISGSPATSVNEDSAYSFTPSASDDDVSDTLTFSIANKPSWATFNTANGQLSGTPTNADVGTSAGIVISVNDGTVTTSLSAFSLTVTNTNDAPVISGSPATSVNEDSAYSFTPSASDDDVSDTLTFSIANKPSWATFNTANGQLSGTPTNADVGTTAGIIISVSDGTVTTSLSAFSLTVTNTNDAPVISGTPATSVNEDSAYSFTPSASDDDVSDTLTFSIANKPSWATFNTANGQLSGTPTNADVGTTAGIIISVSDSTVTTSLSAFSLTVTNTNDAPVISGTPATSVNEDSAYSFTPSASDDDVSDTLTFSIANKPSWATFNTVNGQLSGTPTNADVGVTEGIVISVSDGTESSSLNAFDLTVANTNDAPVISGTPSLSVDQGDYYRFEPVVTDEDVDDELQFSIQGKPSWANFDTVSGVISGTPENQDVGIYNDILLSVNDGTIQVDMASFSIEVINVNDVPEFVSEPVLTAQALVNYVYQIEINDIDADAQLSLMLLSGPEWLSINGSNQLVGTPPLDSGEQTFGIQVGLTDGLIEDYVVQEFTLEVERPVNTDVSVTSFFARSPATLGDSVNHIVTIANVGFAHADNLTWSIEFDSALSLDSLPDNCEQSSANILSCSLEQLMIDDSKSYTYAFEVIDVTAGFSDASLSLSGENLNEASVEAKSSLLLAESLLTEFGDILLEANVSQGVVVDMNNDGYDDLVVYLAELNTMQVLLNNTAGELIPSADIVITTPFISVAFDDINGDGSIDVVTAGGSNGNSAYLLDDNYMVDSTIALDDIQAGLVAITDLNLDGDKEVLFAGYSPLGLGIYQGFSADDVTYTFVDVFAINDQAQLSSLATEQQPDTQLQVDVLMHVVKSQDLEQVIISAQGSGSKLVSHDGKELVVVAVDSLSTSVENLMLIDLDANQMLDAVVVDDSGWSIIYDVLSNNSESNAISLPLAKDVIASDFDNDGVHELVLQTDTSVSIWELDSGIVSPTGMVIKASSVSSVDLMDLNNDGYQDLLVFDQQEGLKIWYWSASESLGRQDVDLGLLSSGISYSRISEATPLSWQLTNYSASSASEVQVDIQLSRGARIEQLPTQCVKQSNSRAVCSYGVIQASEVVDIALVVVMDDFIDYQLVAAVSSKEFDVNASNNSFTVKTSIVRDDNASSLSGVLLLMLMLCWYQRRRYYC</sequence>
<dbReference type="Pfam" id="PF05345">
    <property type="entry name" value="He_PIG"/>
    <property type="match status" value="13"/>
</dbReference>
<feature type="domain" description="Dystroglycan-type cadherin-like" evidence="3">
    <location>
        <begin position="1870"/>
        <end position="1962"/>
    </location>
</feature>
<dbReference type="PANTHER" id="PTHR34677:SF3">
    <property type="entry name" value="BACTERIAL IG-LIKE DOMAIN-CONTAINING PROTEIN"/>
    <property type="match status" value="1"/>
</dbReference>
<feature type="domain" description="Dystroglycan-type cadherin-like" evidence="3">
    <location>
        <begin position="1963"/>
        <end position="2055"/>
    </location>
</feature>
<protein>
    <recommendedName>
        <fullName evidence="3">Dystroglycan-type cadherin-like domain-containing protein</fullName>
    </recommendedName>
</protein>
<feature type="domain" description="Dystroglycan-type cadherin-like" evidence="3">
    <location>
        <begin position="2242"/>
        <end position="2334"/>
    </location>
</feature>
<feature type="domain" description="Dystroglycan-type cadherin-like" evidence="3">
    <location>
        <begin position="1312"/>
        <end position="1404"/>
    </location>
</feature>